<name>A0ACC1J7M0_9FUNG</name>
<reference evidence="1" key="1">
    <citation type="submission" date="2022-07" db="EMBL/GenBank/DDBJ databases">
        <title>Phylogenomic reconstructions and comparative analyses of Kickxellomycotina fungi.</title>
        <authorList>
            <person name="Reynolds N.K."/>
            <person name="Stajich J.E."/>
            <person name="Barry K."/>
            <person name="Grigoriev I.V."/>
            <person name="Crous P."/>
            <person name="Smith M.E."/>
        </authorList>
    </citation>
    <scope>NUCLEOTIDE SEQUENCE</scope>
    <source>
        <strain evidence="1">NRRL 5244</strain>
    </source>
</reference>
<gene>
    <name evidence="1" type="ORF">FBU59_003698</name>
</gene>
<sequence>MAGDTPLHKAVMNHSEPEESLEITRLLISAGADPRIVNRLKQRPMDVTDPKDSQVRRLLLQATLAFNMPHQQAVYEDGDDYSSD</sequence>
<dbReference type="Proteomes" id="UP001150603">
    <property type="component" value="Unassembled WGS sequence"/>
</dbReference>
<keyword evidence="2" id="KW-1185">Reference proteome</keyword>
<evidence type="ECO:0000313" key="1">
    <source>
        <dbReference type="EMBL" id="KAJ1940800.1"/>
    </source>
</evidence>
<protein>
    <submittedName>
        <fullName evidence="1">Uncharacterized protein</fullName>
    </submittedName>
</protein>
<dbReference type="EMBL" id="JANBPW010002443">
    <property type="protein sequence ID" value="KAJ1940800.1"/>
    <property type="molecule type" value="Genomic_DNA"/>
</dbReference>
<proteinExistence type="predicted"/>
<comment type="caution">
    <text evidence="1">The sequence shown here is derived from an EMBL/GenBank/DDBJ whole genome shotgun (WGS) entry which is preliminary data.</text>
</comment>
<accession>A0ACC1J7M0</accession>
<evidence type="ECO:0000313" key="2">
    <source>
        <dbReference type="Proteomes" id="UP001150603"/>
    </source>
</evidence>
<organism evidence="1 2">
    <name type="scientific">Linderina macrospora</name>
    <dbReference type="NCBI Taxonomy" id="4868"/>
    <lineage>
        <taxon>Eukaryota</taxon>
        <taxon>Fungi</taxon>
        <taxon>Fungi incertae sedis</taxon>
        <taxon>Zoopagomycota</taxon>
        <taxon>Kickxellomycotina</taxon>
        <taxon>Kickxellomycetes</taxon>
        <taxon>Kickxellales</taxon>
        <taxon>Kickxellaceae</taxon>
        <taxon>Linderina</taxon>
    </lineage>
</organism>